<dbReference type="PANTHER" id="PTHR22648:SF0">
    <property type="entry name" value="TRANSCRIPTION TERMINATION_ANTITERMINATION PROTEIN NUSA"/>
    <property type="match status" value="1"/>
</dbReference>
<dbReference type="SMART" id="SM00322">
    <property type="entry name" value="KH"/>
    <property type="match status" value="2"/>
</dbReference>
<dbReference type="InterPro" id="IPR013735">
    <property type="entry name" value="TF_NusA_N"/>
</dbReference>
<reference evidence="11" key="1">
    <citation type="submission" date="2017-09" db="EMBL/GenBank/DDBJ databases">
        <title>Depth-based differentiation of microbial function through sediment-hosted aquifers and enrichment of novel symbionts in the deep terrestrial subsurface.</title>
        <authorList>
            <person name="Probst A.J."/>
            <person name="Ladd B."/>
            <person name="Jarett J.K."/>
            <person name="Geller-Mcgrath D.E."/>
            <person name="Sieber C.M.K."/>
            <person name="Emerson J.B."/>
            <person name="Anantharaman K."/>
            <person name="Thomas B.C."/>
            <person name="Malmstrom R."/>
            <person name="Stieglmeier M."/>
            <person name="Klingl A."/>
            <person name="Woyke T."/>
            <person name="Ryan C.M."/>
            <person name="Banfield J.F."/>
        </authorList>
    </citation>
    <scope>NUCLEOTIDE SEQUENCE [LARGE SCALE GENOMIC DNA]</scope>
</reference>
<dbReference type="FunFam" id="3.30.300.20:FF:000002">
    <property type="entry name" value="Transcription termination/antitermination protein NusA"/>
    <property type="match status" value="1"/>
</dbReference>
<evidence type="ECO:0000256" key="3">
    <source>
        <dbReference type="ARBA" id="ARBA00022814"/>
    </source>
</evidence>
<dbReference type="CDD" id="cd04455">
    <property type="entry name" value="S1_NusA"/>
    <property type="match status" value="1"/>
</dbReference>
<dbReference type="HAMAP" id="MF_00945_B">
    <property type="entry name" value="NusA_B"/>
    <property type="match status" value="1"/>
</dbReference>
<dbReference type="InterPro" id="IPR009019">
    <property type="entry name" value="KH_sf_prok-type"/>
</dbReference>
<accession>A0A2H0W1K8</accession>
<dbReference type="Proteomes" id="UP000230935">
    <property type="component" value="Unassembled WGS sequence"/>
</dbReference>
<dbReference type="InterPro" id="IPR058582">
    <property type="entry name" value="KH_NusA_2nd"/>
</dbReference>
<dbReference type="Pfam" id="PF00575">
    <property type="entry name" value="S1"/>
    <property type="match status" value="1"/>
</dbReference>
<dbReference type="CDD" id="cd22529">
    <property type="entry name" value="KH-II_NusA_rpt2"/>
    <property type="match status" value="1"/>
</dbReference>
<comment type="function">
    <text evidence="7">Participates in both transcription termination and antitermination.</text>
</comment>
<name>A0A2H0W1K8_9BACT</name>
<dbReference type="InterPro" id="IPR030842">
    <property type="entry name" value="TF_NusA_bacterial"/>
</dbReference>
<dbReference type="PANTHER" id="PTHR22648">
    <property type="entry name" value="TRANSCRIPTION TERMINATION FACTOR NUSA"/>
    <property type="match status" value="1"/>
</dbReference>
<dbReference type="GO" id="GO:0005829">
    <property type="term" value="C:cytosol"/>
    <property type="evidence" value="ECO:0007669"/>
    <property type="project" value="TreeGrafter"/>
</dbReference>
<feature type="region of interest" description="Disordered" evidence="8">
    <location>
        <begin position="415"/>
        <end position="493"/>
    </location>
</feature>
<dbReference type="GO" id="GO:0003700">
    <property type="term" value="F:DNA-binding transcription factor activity"/>
    <property type="evidence" value="ECO:0007669"/>
    <property type="project" value="InterPro"/>
</dbReference>
<feature type="region of interest" description="Disordered" evidence="8">
    <location>
        <begin position="103"/>
        <end position="128"/>
    </location>
</feature>
<dbReference type="InterPro" id="IPR012340">
    <property type="entry name" value="NA-bd_OB-fold"/>
</dbReference>
<dbReference type="InterPro" id="IPR010213">
    <property type="entry name" value="TF_NusA"/>
</dbReference>
<keyword evidence="5 7" id="KW-0805">Transcription regulation</keyword>
<dbReference type="CDD" id="cd02134">
    <property type="entry name" value="KH-II_NusA_rpt1"/>
    <property type="match status" value="1"/>
</dbReference>
<dbReference type="Gene3D" id="3.30.1480.10">
    <property type="entry name" value="NusA, N-terminal domain"/>
    <property type="match status" value="1"/>
</dbReference>
<keyword evidence="4 7" id="KW-0694">RNA-binding</keyword>
<gene>
    <name evidence="7 10" type="primary">nusA</name>
    <name evidence="10" type="ORF">COT81_02155</name>
</gene>
<dbReference type="EMBL" id="PEZZ01000015">
    <property type="protein sequence ID" value="PIS05243.1"/>
    <property type="molecule type" value="Genomic_DNA"/>
</dbReference>
<keyword evidence="6 7" id="KW-0804">Transcription</keyword>
<protein>
    <recommendedName>
        <fullName evidence="7">Transcription termination/antitermination protein NusA</fullName>
    </recommendedName>
</protein>
<organism evidence="10 11">
    <name type="scientific">Candidatus Buchananbacteria bacterium CG10_big_fil_rev_8_21_14_0_10_42_9</name>
    <dbReference type="NCBI Taxonomy" id="1974526"/>
    <lineage>
        <taxon>Bacteria</taxon>
        <taxon>Candidatus Buchananiibacteriota</taxon>
    </lineage>
</organism>
<dbReference type="GO" id="GO:0003723">
    <property type="term" value="F:RNA binding"/>
    <property type="evidence" value="ECO:0007669"/>
    <property type="project" value="UniProtKB-UniRule"/>
</dbReference>
<evidence type="ECO:0000313" key="11">
    <source>
        <dbReference type="Proteomes" id="UP000230935"/>
    </source>
</evidence>
<dbReference type="Pfam" id="PF08529">
    <property type="entry name" value="NusA_N"/>
    <property type="match status" value="1"/>
</dbReference>
<dbReference type="InterPro" id="IPR004087">
    <property type="entry name" value="KH_dom"/>
</dbReference>
<dbReference type="Gene3D" id="3.30.300.20">
    <property type="match status" value="2"/>
</dbReference>
<dbReference type="InterPro" id="IPR036555">
    <property type="entry name" value="NusA_N_sf"/>
</dbReference>
<keyword evidence="1 7" id="KW-0806">Transcription termination</keyword>
<evidence type="ECO:0000256" key="1">
    <source>
        <dbReference type="ARBA" id="ARBA00022472"/>
    </source>
</evidence>
<dbReference type="AlphaFoldDB" id="A0A2H0W1K8"/>
<evidence type="ECO:0000256" key="4">
    <source>
        <dbReference type="ARBA" id="ARBA00022884"/>
    </source>
</evidence>
<dbReference type="InterPro" id="IPR003029">
    <property type="entry name" value="S1_domain"/>
</dbReference>
<dbReference type="PROSITE" id="PS50126">
    <property type="entry name" value="S1"/>
    <property type="match status" value="1"/>
</dbReference>
<evidence type="ECO:0000256" key="2">
    <source>
        <dbReference type="ARBA" id="ARBA00022490"/>
    </source>
</evidence>
<dbReference type="GO" id="GO:0031564">
    <property type="term" value="P:transcription antitermination"/>
    <property type="evidence" value="ECO:0007669"/>
    <property type="project" value="UniProtKB-UniRule"/>
</dbReference>
<sequence>MAESQIAQAVKYICDEKGISYESVLETIEAALAAAYRKDFGNKTQNIKVDFDIDTGKIKVFDVKTVVEDVPEEALVEAEAVAQTEAKKPAKPIKKDIAKIEEKAEDKSDKKESDMVGEEAEEEKKFNPKTDLQISDAKEVKKDAKVGDEIVTELEVPGEFGRMAAQTAKQVITQKLREAEREVLFDEFKDKEDEMIVGTVQRQEGRRVLVDLGRVTGVLPNDEQIPFEHYKPGDHIKVYVVSVEKTTKGPEIILSRAHTNIVKNLFASEVPEIASGSVEIKGIARDAGSRSKVSVFTEEENIDPIGSCIGQRGARVRTIITELKGEKIDIVEYSDDPAIYITNALAPAKVTEVELNEDEKSAVAKVEEDQLSLAIGRSGQNVHLASELTGWKIDIVSSSGEQITEEGVVKKEFEDVAEGGEPAKAGNLKESKSEDTPEIEANEKKSEPEKSESKSKAELQADLAEDKPKDKTDSKAEATITEIETDDTAVNEV</sequence>
<dbReference type="Gene3D" id="2.40.50.140">
    <property type="entry name" value="Nucleic acid-binding proteins"/>
    <property type="match status" value="1"/>
</dbReference>
<feature type="domain" description="S1 motif" evidence="9">
    <location>
        <begin position="193"/>
        <end position="257"/>
    </location>
</feature>
<keyword evidence="2 7" id="KW-0963">Cytoplasm</keyword>
<comment type="caution">
    <text evidence="10">The sequence shown here is derived from an EMBL/GenBank/DDBJ whole genome shotgun (WGS) entry which is preliminary data.</text>
</comment>
<proteinExistence type="inferred from homology"/>
<evidence type="ECO:0000256" key="5">
    <source>
        <dbReference type="ARBA" id="ARBA00023015"/>
    </source>
</evidence>
<feature type="compositionally biased region" description="Acidic residues" evidence="8">
    <location>
        <begin position="483"/>
        <end position="493"/>
    </location>
</feature>
<dbReference type="SUPFAM" id="SSF69705">
    <property type="entry name" value="Transcription factor NusA, N-terminal domain"/>
    <property type="match status" value="1"/>
</dbReference>
<comment type="subunit">
    <text evidence="7">Monomer. Binds directly to the core enzyme of the DNA-dependent RNA polymerase and to nascent RNA.</text>
</comment>
<dbReference type="InterPro" id="IPR025249">
    <property type="entry name" value="TF_NusA_KH_1st"/>
</dbReference>
<dbReference type="SMART" id="SM00316">
    <property type="entry name" value="S1"/>
    <property type="match status" value="1"/>
</dbReference>
<dbReference type="InterPro" id="IPR015946">
    <property type="entry name" value="KH_dom-like_a/b"/>
</dbReference>
<evidence type="ECO:0000256" key="6">
    <source>
        <dbReference type="ARBA" id="ARBA00023163"/>
    </source>
</evidence>
<comment type="similarity">
    <text evidence="7">Belongs to the NusA family.</text>
</comment>
<feature type="compositionally biased region" description="Basic and acidic residues" evidence="8">
    <location>
        <begin position="427"/>
        <end position="476"/>
    </location>
</feature>
<feature type="compositionally biased region" description="Basic and acidic residues" evidence="8">
    <location>
        <begin position="103"/>
        <end position="114"/>
    </location>
</feature>
<dbReference type="Pfam" id="PF13184">
    <property type="entry name" value="KH_NusA_1st"/>
    <property type="match status" value="1"/>
</dbReference>
<evidence type="ECO:0000256" key="8">
    <source>
        <dbReference type="SAM" id="MobiDB-lite"/>
    </source>
</evidence>
<dbReference type="NCBIfam" id="TIGR01953">
    <property type="entry name" value="NusA"/>
    <property type="match status" value="1"/>
</dbReference>
<dbReference type="SUPFAM" id="SSF54814">
    <property type="entry name" value="Prokaryotic type KH domain (KH-domain type II)"/>
    <property type="match status" value="2"/>
</dbReference>
<dbReference type="Pfam" id="PF26594">
    <property type="entry name" value="KH_NusA_2nd"/>
    <property type="match status" value="1"/>
</dbReference>
<keyword evidence="3 7" id="KW-0889">Transcription antitermination</keyword>
<dbReference type="SUPFAM" id="SSF50249">
    <property type="entry name" value="Nucleic acid-binding proteins"/>
    <property type="match status" value="1"/>
</dbReference>
<evidence type="ECO:0000259" key="9">
    <source>
        <dbReference type="PROSITE" id="PS50126"/>
    </source>
</evidence>
<dbReference type="FunFam" id="3.30.300.20:FF:000005">
    <property type="entry name" value="Transcription termination/antitermination protein NusA"/>
    <property type="match status" value="1"/>
</dbReference>
<comment type="subcellular location">
    <subcellularLocation>
        <location evidence="7">Cytoplasm</location>
    </subcellularLocation>
</comment>
<evidence type="ECO:0000256" key="7">
    <source>
        <dbReference type="HAMAP-Rule" id="MF_00945"/>
    </source>
</evidence>
<dbReference type="PROSITE" id="PS50084">
    <property type="entry name" value="KH_TYPE_1"/>
    <property type="match status" value="1"/>
</dbReference>
<evidence type="ECO:0000313" key="10">
    <source>
        <dbReference type="EMBL" id="PIS05243.1"/>
    </source>
</evidence>
<dbReference type="GO" id="GO:0006353">
    <property type="term" value="P:DNA-templated transcription termination"/>
    <property type="evidence" value="ECO:0007669"/>
    <property type="project" value="UniProtKB-UniRule"/>
</dbReference>